<protein>
    <submittedName>
        <fullName evidence="2">Uncharacterized protein</fullName>
    </submittedName>
</protein>
<accession>A0AAV7TZI4</accession>
<evidence type="ECO:0000313" key="3">
    <source>
        <dbReference type="Proteomes" id="UP001066276"/>
    </source>
</evidence>
<proteinExistence type="predicted"/>
<name>A0AAV7TZI4_PLEWA</name>
<feature type="region of interest" description="Disordered" evidence="1">
    <location>
        <begin position="42"/>
        <end position="68"/>
    </location>
</feature>
<keyword evidence="3" id="KW-1185">Reference proteome</keyword>
<gene>
    <name evidence="2" type="ORF">NDU88_007358</name>
</gene>
<dbReference type="EMBL" id="JANPWB010000006">
    <property type="protein sequence ID" value="KAJ1182164.1"/>
    <property type="molecule type" value="Genomic_DNA"/>
</dbReference>
<dbReference type="Proteomes" id="UP001066276">
    <property type="component" value="Chromosome 3_2"/>
</dbReference>
<dbReference type="AlphaFoldDB" id="A0AAV7TZI4"/>
<organism evidence="2 3">
    <name type="scientific">Pleurodeles waltl</name>
    <name type="common">Iberian ribbed newt</name>
    <dbReference type="NCBI Taxonomy" id="8319"/>
    <lineage>
        <taxon>Eukaryota</taxon>
        <taxon>Metazoa</taxon>
        <taxon>Chordata</taxon>
        <taxon>Craniata</taxon>
        <taxon>Vertebrata</taxon>
        <taxon>Euteleostomi</taxon>
        <taxon>Amphibia</taxon>
        <taxon>Batrachia</taxon>
        <taxon>Caudata</taxon>
        <taxon>Salamandroidea</taxon>
        <taxon>Salamandridae</taxon>
        <taxon>Pleurodelinae</taxon>
        <taxon>Pleurodeles</taxon>
    </lineage>
</organism>
<comment type="caution">
    <text evidence="2">The sequence shown here is derived from an EMBL/GenBank/DDBJ whole genome shotgun (WGS) entry which is preliminary data.</text>
</comment>
<evidence type="ECO:0000313" key="2">
    <source>
        <dbReference type="EMBL" id="KAJ1182164.1"/>
    </source>
</evidence>
<reference evidence="2" key="1">
    <citation type="journal article" date="2022" name="bioRxiv">
        <title>Sequencing and chromosome-scale assembly of the giantPleurodeles waltlgenome.</title>
        <authorList>
            <person name="Brown T."/>
            <person name="Elewa A."/>
            <person name="Iarovenko S."/>
            <person name="Subramanian E."/>
            <person name="Araus A.J."/>
            <person name="Petzold A."/>
            <person name="Susuki M."/>
            <person name="Suzuki K.-i.T."/>
            <person name="Hayashi T."/>
            <person name="Toyoda A."/>
            <person name="Oliveira C."/>
            <person name="Osipova E."/>
            <person name="Leigh N.D."/>
            <person name="Simon A."/>
            <person name="Yun M.H."/>
        </authorList>
    </citation>
    <scope>NUCLEOTIDE SEQUENCE</scope>
    <source>
        <strain evidence="2">20211129_DDA</strain>
        <tissue evidence="2">Liver</tissue>
    </source>
</reference>
<evidence type="ECO:0000256" key="1">
    <source>
        <dbReference type="SAM" id="MobiDB-lite"/>
    </source>
</evidence>
<sequence length="92" mass="9894">MECSLIRFVGGTAPVADVDGSKRCLSLSDYCDGAAALEIRDAGASHDPKGTVLPGRRSRKETPVNQVSPKAVLRVGVRRAQPTLQQGTRQYR</sequence>